<dbReference type="NCBIfam" id="TIGR01730">
    <property type="entry name" value="RND_mfp"/>
    <property type="match status" value="1"/>
</dbReference>
<dbReference type="PANTHER" id="PTHR30097:SF4">
    <property type="entry name" value="SLR6042 PROTEIN"/>
    <property type="match status" value="1"/>
</dbReference>
<dbReference type="Gene3D" id="2.40.50.100">
    <property type="match status" value="2"/>
</dbReference>
<dbReference type="STRING" id="1346286.SAMN05444362_106140"/>
<dbReference type="GO" id="GO:0015679">
    <property type="term" value="P:plasma membrane copper ion transport"/>
    <property type="evidence" value="ECO:0007669"/>
    <property type="project" value="TreeGrafter"/>
</dbReference>
<feature type="coiled-coil region" evidence="3">
    <location>
        <begin position="146"/>
        <end position="173"/>
    </location>
</feature>
<comment type="similarity">
    <text evidence="1">Belongs to the membrane fusion protein (MFP) (TC 8.A.1) family.</text>
</comment>
<dbReference type="EMBL" id="FQUC01000006">
    <property type="protein sequence ID" value="SHF44239.1"/>
    <property type="molecule type" value="Genomic_DNA"/>
</dbReference>
<dbReference type="GO" id="GO:0030313">
    <property type="term" value="C:cell envelope"/>
    <property type="evidence" value="ECO:0007669"/>
    <property type="project" value="TreeGrafter"/>
</dbReference>
<evidence type="ECO:0000256" key="1">
    <source>
        <dbReference type="ARBA" id="ARBA00009477"/>
    </source>
</evidence>
<dbReference type="InterPro" id="IPR051909">
    <property type="entry name" value="MFP_Cation_Efflux"/>
</dbReference>
<dbReference type="InterPro" id="IPR058792">
    <property type="entry name" value="Beta-barrel_RND_2"/>
</dbReference>
<keyword evidence="2" id="KW-0813">Transport</keyword>
<sequence>MILLMSCGQNKPENGGASEENTEQTHEGESEKIAVSEVQMDAVGIQLGKIEQRELNSVIRVNGEMDLDPQKKAEVTSLVGGIIKQVLVIEGKRVSAGQAVAYLENTEIVELQKNYLTSRKEALIAEQEYNRQKELSSQGAGVQKTFQQATAAYEIAKAQLIGLEKQLRQLSISPEQVSAGNMVTQIPIKSPISGTVRKINISTGSYVDTQTSLMSVSDNSAIHCDMKVFEKDINAVKIGQEVDILLTNQPGVNLKGEIYEINKSFESESKAILVHVRIKNQGSIELIPGMYATGLINTGKQKTPAVPNDAVISSEGKKYIFVLEDKENGQEGKNYHFKREEVITGISELGFTQITPVNQLKDDVTIVTANAFYIASMASDHGEHGH</sequence>
<dbReference type="GO" id="GO:0016020">
    <property type="term" value="C:membrane"/>
    <property type="evidence" value="ECO:0007669"/>
    <property type="project" value="InterPro"/>
</dbReference>
<dbReference type="GO" id="GO:0022857">
    <property type="term" value="F:transmembrane transporter activity"/>
    <property type="evidence" value="ECO:0007669"/>
    <property type="project" value="InterPro"/>
</dbReference>
<dbReference type="Pfam" id="PF25954">
    <property type="entry name" value="Beta-barrel_RND_2"/>
    <property type="match status" value="1"/>
</dbReference>
<gene>
    <name evidence="7" type="ORF">SAMN05444362_106140</name>
</gene>
<dbReference type="Gene3D" id="2.40.420.20">
    <property type="match status" value="1"/>
</dbReference>
<feature type="domain" description="CzcB-like barrel-sandwich hybrid" evidence="6">
    <location>
        <begin position="72"/>
        <end position="218"/>
    </location>
</feature>
<organism evidence="7 8">
    <name type="scientific">Dysgonomonas macrotermitis</name>
    <dbReference type="NCBI Taxonomy" id="1346286"/>
    <lineage>
        <taxon>Bacteria</taxon>
        <taxon>Pseudomonadati</taxon>
        <taxon>Bacteroidota</taxon>
        <taxon>Bacteroidia</taxon>
        <taxon>Bacteroidales</taxon>
        <taxon>Dysgonomonadaceae</taxon>
        <taxon>Dysgonomonas</taxon>
    </lineage>
</organism>
<dbReference type="SUPFAM" id="SSF111369">
    <property type="entry name" value="HlyD-like secretion proteins"/>
    <property type="match status" value="1"/>
</dbReference>
<evidence type="ECO:0000313" key="8">
    <source>
        <dbReference type="Proteomes" id="UP000184480"/>
    </source>
</evidence>
<dbReference type="InterPro" id="IPR058647">
    <property type="entry name" value="BSH_CzcB-like"/>
</dbReference>
<dbReference type="PANTHER" id="PTHR30097">
    <property type="entry name" value="CATION EFFLUX SYSTEM PROTEIN CUSB"/>
    <property type="match status" value="1"/>
</dbReference>
<feature type="region of interest" description="Disordered" evidence="4">
    <location>
        <begin position="1"/>
        <end position="31"/>
    </location>
</feature>
<dbReference type="Proteomes" id="UP000184480">
    <property type="component" value="Unassembled WGS sequence"/>
</dbReference>
<dbReference type="Gene3D" id="2.40.30.170">
    <property type="match status" value="1"/>
</dbReference>
<keyword evidence="8" id="KW-1185">Reference proteome</keyword>
<feature type="domain" description="CusB-like beta-barrel" evidence="5">
    <location>
        <begin position="226"/>
        <end position="295"/>
    </location>
</feature>
<evidence type="ECO:0000259" key="5">
    <source>
        <dbReference type="Pfam" id="PF25954"/>
    </source>
</evidence>
<proteinExistence type="inferred from homology"/>
<dbReference type="AlphaFoldDB" id="A0A1M5BP24"/>
<dbReference type="InterPro" id="IPR006143">
    <property type="entry name" value="RND_pump_MFP"/>
</dbReference>
<evidence type="ECO:0000313" key="7">
    <source>
        <dbReference type="EMBL" id="SHF44239.1"/>
    </source>
</evidence>
<evidence type="ECO:0000256" key="3">
    <source>
        <dbReference type="SAM" id="Coils"/>
    </source>
</evidence>
<evidence type="ECO:0000256" key="4">
    <source>
        <dbReference type="SAM" id="MobiDB-lite"/>
    </source>
</evidence>
<keyword evidence="3" id="KW-0175">Coiled coil</keyword>
<evidence type="ECO:0000259" key="6">
    <source>
        <dbReference type="Pfam" id="PF25973"/>
    </source>
</evidence>
<name>A0A1M5BP24_9BACT</name>
<reference evidence="8" key="1">
    <citation type="submission" date="2016-11" db="EMBL/GenBank/DDBJ databases">
        <authorList>
            <person name="Varghese N."/>
            <person name="Submissions S."/>
        </authorList>
    </citation>
    <scope>NUCLEOTIDE SEQUENCE [LARGE SCALE GENOMIC DNA]</scope>
    <source>
        <strain evidence="8">DSM 27370</strain>
    </source>
</reference>
<dbReference type="Pfam" id="PF25973">
    <property type="entry name" value="BSH_CzcB"/>
    <property type="match status" value="1"/>
</dbReference>
<protein>
    <submittedName>
        <fullName evidence="7">Membrane fusion protein, cobalt-zinc-cadmium efflux system</fullName>
    </submittedName>
</protein>
<accession>A0A1M5BP24</accession>
<dbReference type="GO" id="GO:0060003">
    <property type="term" value="P:copper ion export"/>
    <property type="evidence" value="ECO:0007669"/>
    <property type="project" value="TreeGrafter"/>
</dbReference>
<evidence type="ECO:0000256" key="2">
    <source>
        <dbReference type="ARBA" id="ARBA00022448"/>
    </source>
</evidence>